<comment type="subcellular location">
    <subcellularLocation>
        <location evidence="1">Secreted</location>
    </subcellularLocation>
</comment>
<dbReference type="InterPro" id="IPR022271">
    <property type="entry name" value="Lipocalin_ApoD"/>
</dbReference>
<feature type="signal peptide" evidence="10">
    <location>
        <begin position="1"/>
        <end position="23"/>
    </location>
</feature>
<keyword evidence="5" id="KW-0964">Secreted</keyword>
<keyword evidence="9" id="KW-0325">Glycoprotein</keyword>
<dbReference type="Pfam" id="PF08212">
    <property type="entry name" value="Lipocalin_2"/>
    <property type="match status" value="1"/>
</dbReference>
<evidence type="ECO:0000256" key="7">
    <source>
        <dbReference type="ARBA" id="ARBA00023121"/>
    </source>
</evidence>
<dbReference type="GO" id="GO:0005576">
    <property type="term" value="C:extracellular region"/>
    <property type="evidence" value="ECO:0007669"/>
    <property type="project" value="UniProtKB-SubCell"/>
</dbReference>
<evidence type="ECO:0000256" key="5">
    <source>
        <dbReference type="ARBA" id="ARBA00022525"/>
    </source>
</evidence>
<evidence type="ECO:0000256" key="1">
    <source>
        <dbReference type="ARBA" id="ARBA00004613"/>
    </source>
</evidence>
<evidence type="ECO:0000256" key="8">
    <source>
        <dbReference type="ARBA" id="ARBA00023157"/>
    </source>
</evidence>
<evidence type="ECO:0000313" key="12">
    <source>
        <dbReference type="EMBL" id="KAK9889509.1"/>
    </source>
</evidence>
<dbReference type="GO" id="GO:0008289">
    <property type="term" value="F:lipid binding"/>
    <property type="evidence" value="ECO:0007669"/>
    <property type="project" value="UniProtKB-KW"/>
</dbReference>
<dbReference type="Gene3D" id="2.40.128.20">
    <property type="match status" value="1"/>
</dbReference>
<dbReference type="FunFam" id="2.40.128.20:FF:000003">
    <property type="entry name" value="Apolipoprotein D"/>
    <property type="match status" value="1"/>
</dbReference>
<reference evidence="12 13" key="1">
    <citation type="submission" date="2023-03" db="EMBL/GenBank/DDBJ databases">
        <title>Genome insight into feeding habits of ladybird beetles.</title>
        <authorList>
            <person name="Li H.-S."/>
            <person name="Huang Y.-H."/>
            <person name="Pang H."/>
        </authorList>
    </citation>
    <scope>NUCLEOTIDE SEQUENCE [LARGE SCALE GENOMIC DNA]</scope>
    <source>
        <strain evidence="12">SYSU_2023b</strain>
        <tissue evidence="12">Whole body</tissue>
    </source>
</reference>
<keyword evidence="13" id="KW-1185">Reference proteome</keyword>
<comment type="similarity">
    <text evidence="2 10">Belongs to the calycin superfamily. Lipocalin family.</text>
</comment>
<dbReference type="InterPro" id="IPR000566">
    <property type="entry name" value="Lipocln_cytosolic_FA-bd_dom"/>
</dbReference>
<name>A0AAW1V8N8_9CUCU</name>
<keyword evidence="6 10" id="KW-0732">Signal</keyword>
<sequence>MPSHTKSFISIFVFLVCFYGVKSQVPFLGPCQHIETVKGFDAARYMGRWYEAERYFAFFEIGGKCVTADYQLNNGSVDVFNRQINEGSGEPTSIKGIARIVGRSDEGKLNVRFPSLPVQFDAPYWVLDTDYENYALVWSCVDFGLFNAKNAWILTRARNPTPDIIQKVHSIADKLHVDRTFFSKTDQSNCPN</sequence>
<dbReference type="GO" id="GO:0031409">
    <property type="term" value="F:pigment binding"/>
    <property type="evidence" value="ECO:0007669"/>
    <property type="project" value="InterPro"/>
</dbReference>
<organism evidence="12 13">
    <name type="scientific">Henosepilachna vigintioctopunctata</name>
    <dbReference type="NCBI Taxonomy" id="420089"/>
    <lineage>
        <taxon>Eukaryota</taxon>
        <taxon>Metazoa</taxon>
        <taxon>Ecdysozoa</taxon>
        <taxon>Arthropoda</taxon>
        <taxon>Hexapoda</taxon>
        <taxon>Insecta</taxon>
        <taxon>Pterygota</taxon>
        <taxon>Neoptera</taxon>
        <taxon>Endopterygota</taxon>
        <taxon>Coleoptera</taxon>
        <taxon>Polyphaga</taxon>
        <taxon>Cucujiformia</taxon>
        <taxon>Coccinelloidea</taxon>
        <taxon>Coccinellidae</taxon>
        <taxon>Epilachninae</taxon>
        <taxon>Epilachnini</taxon>
        <taxon>Henosepilachna</taxon>
    </lineage>
</organism>
<dbReference type="Proteomes" id="UP001431783">
    <property type="component" value="Unassembled WGS sequence"/>
</dbReference>
<dbReference type="InterPro" id="IPR003057">
    <property type="entry name" value="Invtbrt_color"/>
</dbReference>
<dbReference type="SUPFAM" id="SSF50814">
    <property type="entry name" value="Lipocalins"/>
    <property type="match status" value="1"/>
</dbReference>
<dbReference type="PIRSF" id="PIRSF036893">
    <property type="entry name" value="Lipocalin_ApoD"/>
    <property type="match status" value="1"/>
</dbReference>
<evidence type="ECO:0000259" key="11">
    <source>
        <dbReference type="Pfam" id="PF08212"/>
    </source>
</evidence>
<dbReference type="PANTHER" id="PTHR10612">
    <property type="entry name" value="APOLIPOPROTEIN D"/>
    <property type="match status" value="1"/>
</dbReference>
<dbReference type="CDD" id="cd19437">
    <property type="entry name" value="lipocalin_apoD-like"/>
    <property type="match status" value="1"/>
</dbReference>
<dbReference type="GO" id="GO:0006629">
    <property type="term" value="P:lipid metabolic process"/>
    <property type="evidence" value="ECO:0007669"/>
    <property type="project" value="TreeGrafter"/>
</dbReference>
<accession>A0AAW1V8N8</accession>
<evidence type="ECO:0000313" key="13">
    <source>
        <dbReference type="Proteomes" id="UP001431783"/>
    </source>
</evidence>
<feature type="domain" description="Lipocalin/cytosolic fatty-acid binding" evidence="11">
    <location>
        <begin position="41"/>
        <end position="175"/>
    </location>
</feature>
<gene>
    <name evidence="12" type="ORF">WA026_004790</name>
</gene>
<dbReference type="InterPro" id="IPR012674">
    <property type="entry name" value="Calycin"/>
</dbReference>
<keyword evidence="8" id="KW-1015">Disulfide bond</keyword>
<evidence type="ECO:0000256" key="6">
    <source>
        <dbReference type="ARBA" id="ARBA00022729"/>
    </source>
</evidence>
<evidence type="ECO:0000256" key="10">
    <source>
        <dbReference type="PIRNR" id="PIRNR036893"/>
    </source>
</evidence>
<proteinExistence type="inferred from homology"/>
<dbReference type="EMBL" id="JARQZJ010000122">
    <property type="protein sequence ID" value="KAK9889509.1"/>
    <property type="molecule type" value="Genomic_DNA"/>
</dbReference>
<evidence type="ECO:0000256" key="2">
    <source>
        <dbReference type="ARBA" id="ARBA00006889"/>
    </source>
</evidence>
<comment type="caution">
    <text evidence="12">The sequence shown here is derived from an EMBL/GenBank/DDBJ whole genome shotgun (WGS) entry which is preliminary data.</text>
</comment>
<evidence type="ECO:0000256" key="3">
    <source>
        <dbReference type="ARBA" id="ARBA00019890"/>
    </source>
</evidence>
<keyword evidence="4" id="KW-0813">Transport</keyword>
<dbReference type="PRINTS" id="PR01273">
    <property type="entry name" value="INVTBRTCOLOR"/>
</dbReference>
<evidence type="ECO:0000256" key="9">
    <source>
        <dbReference type="ARBA" id="ARBA00023180"/>
    </source>
</evidence>
<dbReference type="PANTHER" id="PTHR10612:SF34">
    <property type="entry name" value="APOLIPOPROTEIN D"/>
    <property type="match status" value="1"/>
</dbReference>
<protein>
    <recommendedName>
        <fullName evidence="3">Apolipoprotein D</fullName>
    </recommendedName>
</protein>
<dbReference type="AlphaFoldDB" id="A0AAW1V8N8"/>
<dbReference type="GO" id="GO:0005737">
    <property type="term" value="C:cytoplasm"/>
    <property type="evidence" value="ECO:0007669"/>
    <property type="project" value="TreeGrafter"/>
</dbReference>
<evidence type="ECO:0000256" key="4">
    <source>
        <dbReference type="ARBA" id="ARBA00022448"/>
    </source>
</evidence>
<dbReference type="GO" id="GO:0000302">
    <property type="term" value="P:response to reactive oxygen species"/>
    <property type="evidence" value="ECO:0007669"/>
    <property type="project" value="TreeGrafter"/>
</dbReference>
<dbReference type="PRINTS" id="PR00179">
    <property type="entry name" value="LIPOCALIN"/>
</dbReference>
<keyword evidence="7" id="KW-0446">Lipid-binding</keyword>
<feature type="chain" id="PRO_5043116321" description="Apolipoprotein D" evidence="10">
    <location>
        <begin position="24"/>
        <end position="192"/>
    </location>
</feature>